<dbReference type="Pfam" id="PF00672">
    <property type="entry name" value="HAMP"/>
    <property type="match status" value="1"/>
</dbReference>
<evidence type="ECO:0000256" key="4">
    <source>
        <dbReference type="ARBA" id="ARBA00022692"/>
    </source>
</evidence>
<dbReference type="PaxDb" id="584708-Apau_0386"/>
<evidence type="ECO:0000259" key="14">
    <source>
        <dbReference type="PROSITE" id="PS50885"/>
    </source>
</evidence>
<comment type="subcellular location">
    <subcellularLocation>
        <location evidence="1">Cell membrane</location>
        <topology evidence="1">Multi-pass membrane protein</topology>
    </subcellularLocation>
</comment>
<evidence type="ECO:0000259" key="13">
    <source>
        <dbReference type="PROSITE" id="PS50111"/>
    </source>
</evidence>
<evidence type="ECO:0000313" key="16">
    <source>
        <dbReference type="Proteomes" id="UP000005096"/>
    </source>
</evidence>
<evidence type="ECO:0000256" key="12">
    <source>
        <dbReference type="SAM" id="Phobius"/>
    </source>
</evidence>
<feature type="region of interest" description="Disordered" evidence="11">
    <location>
        <begin position="641"/>
        <end position="686"/>
    </location>
</feature>
<evidence type="ECO:0000256" key="2">
    <source>
        <dbReference type="ARBA" id="ARBA00022475"/>
    </source>
</evidence>
<dbReference type="OrthoDB" id="597657at2"/>
<evidence type="ECO:0000256" key="5">
    <source>
        <dbReference type="ARBA" id="ARBA00022989"/>
    </source>
</evidence>
<name>E3CZ47_9BACT</name>
<keyword evidence="7 9" id="KW-0807">Transducer</keyword>
<keyword evidence="4 12" id="KW-0812">Transmembrane</keyword>
<evidence type="ECO:0000256" key="8">
    <source>
        <dbReference type="ARBA" id="ARBA00029447"/>
    </source>
</evidence>
<dbReference type="Gene3D" id="1.10.287.950">
    <property type="entry name" value="Methyl-accepting chemotaxis protein"/>
    <property type="match status" value="1"/>
</dbReference>
<dbReference type="GO" id="GO:0005886">
    <property type="term" value="C:plasma membrane"/>
    <property type="evidence" value="ECO:0007669"/>
    <property type="project" value="UniProtKB-SubCell"/>
</dbReference>
<feature type="coiled-coil region" evidence="10">
    <location>
        <begin position="573"/>
        <end position="607"/>
    </location>
</feature>
<dbReference type="CDD" id="cd06225">
    <property type="entry name" value="HAMP"/>
    <property type="match status" value="1"/>
</dbReference>
<dbReference type="CDD" id="cd12912">
    <property type="entry name" value="PDC2_MCP_like"/>
    <property type="match status" value="1"/>
</dbReference>
<evidence type="ECO:0000256" key="7">
    <source>
        <dbReference type="ARBA" id="ARBA00023224"/>
    </source>
</evidence>
<keyword evidence="5 12" id="KW-1133">Transmembrane helix</keyword>
<dbReference type="Pfam" id="PF00015">
    <property type="entry name" value="MCPsignal"/>
    <property type="match status" value="1"/>
</dbReference>
<dbReference type="SMART" id="SM00304">
    <property type="entry name" value="HAMP"/>
    <property type="match status" value="1"/>
</dbReference>
<dbReference type="STRING" id="584708.Apau_0386"/>
<sequence length="686" mass="72945">MFRFQSIQARLLVVVSLMVALTCLVLGGTGLALFRRALSQELHAALRRTSLEVASTLDARIQRIYAILTTAAANDRFPRAHDRADETAYRENRERLCQILGEVKALYPEFTNLTLLGPDGKGFTFDDKDVDLGDRGYFRLALQGKDNLSSPLVSKTTGLLVSVAAIPVRNPQGTITGVFTAALDGTLFSRIVSEILLGKTGHPFALDRSGALVAHSDPEKVKNLENLLEEGKGRDASLREIARRMTAGERGEGTYREDGRGMTVAFAPIGDTGWSLAAPVPEEEAFAAVRSTTLTLLALTLVFVAAGVGFAFLFARSVARPIRDTSAQMAAIAEGDLTTRAEEGALRRHDEIGVLVRSMEDMRGHLASLIRSLGEEASRVNAAAESLAALSQESVASMEEIRSSVDQAAALSESNSAALQQTNAGVEEVSSSATNAANAASQGAEASGHTAALSEQAVTQVDDVVRTIAAIGEQSRESLESMHKVADSVSSISGFVGTIRSIADQTNLLALNAAIEAARAGEAGRGFAVVAEEVRKLAEESAQAAREVETLIGSLREDTQGSLEVSRRAGTAMEETVARAQTTREKLREALREIARVNDAMQNIAATSEEQAAAAQEMASGVDQVTRGTVQVTEALSSIRYSTGETSRASEQVALESQGLAEGSKKIQTDLSRFRTEGPLSLPNRS</sequence>
<dbReference type="InterPro" id="IPR003660">
    <property type="entry name" value="HAMP_dom"/>
</dbReference>
<keyword evidence="16" id="KW-1185">Reference proteome</keyword>
<dbReference type="Gene3D" id="6.10.340.10">
    <property type="match status" value="1"/>
</dbReference>
<dbReference type="PROSITE" id="PS50885">
    <property type="entry name" value="HAMP"/>
    <property type="match status" value="1"/>
</dbReference>
<dbReference type="CDD" id="cd11386">
    <property type="entry name" value="MCP_signal"/>
    <property type="match status" value="1"/>
</dbReference>
<feature type="transmembrane region" description="Helical" evidence="12">
    <location>
        <begin position="12"/>
        <end position="34"/>
    </location>
</feature>
<gene>
    <name evidence="15" type="ORF">Apau_0386</name>
</gene>
<dbReference type="PROSITE" id="PS50111">
    <property type="entry name" value="CHEMOTAXIS_TRANSDUC_2"/>
    <property type="match status" value="1"/>
</dbReference>
<evidence type="ECO:0000313" key="15">
    <source>
        <dbReference type="EMBL" id="EFQ22820.1"/>
    </source>
</evidence>
<evidence type="ECO:0000256" key="9">
    <source>
        <dbReference type="PROSITE-ProRule" id="PRU00284"/>
    </source>
</evidence>
<reference evidence="15 16" key="1">
    <citation type="journal article" date="2010" name="Stand. Genomic Sci.">
        <title>Non-contiguous finished genome sequence of Aminomonas paucivorans type strain (GLU-3).</title>
        <authorList>
            <person name="Pitluck S."/>
            <person name="Yasawong M."/>
            <person name="Held B."/>
            <person name="Lapidus A."/>
            <person name="Nolan M."/>
            <person name="Copeland A."/>
            <person name="Lucas S."/>
            <person name="Del Rio T.G."/>
            <person name="Tice H."/>
            <person name="Cheng J.F."/>
            <person name="Chertkov O."/>
            <person name="Goodwin L."/>
            <person name="Tapia R."/>
            <person name="Han C."/>
            <person name="Liolios K."/>
            <person name="Ivanova N."/>
            <person name="Mavromatis K."/>
            <person name="Ovchinnikova G."/>
            <person name="Pati A."/>
            <person name="Chen A."/>
            <person name="Palaniappan K."/>
            <person name="Land M."/>
            <person name="Hauser L."/>
            <person name="Chang Y.J."/>
            <person name="Jeffries C.D."/>
            <person name="Pukall R."/>
            <person name="Spring S."/>
            <person name="Rohde M."/>
            <person name="Sikorski J."/>
            <person name="Goker M."/>
            <person name="Woyke T."/>
            <person name="Bristow J."/>
            <person name="Eisen J.A."/>
            <person name="Markowitz V."/>
            <person name="Hugenholtz P."/>
            <person name="Kyrpides N.C."/>
            <person name="Klenk H.P."/>
        </authorList>
    </citation>
    <scope>NUCLEOTIDE SEQUENCE [LARGE SCALE GENOMIC DNA]</scope>
    <source>
        <strain evidence="15 16">DSM 12260</strain>
    </source>
</reference>
<dbReference type="InterPro" id="IPR033479">
    <property type="entry name" value="dCache_1"/>
</dbReference>
<dbReference type="CDD" id="cd12914">
    <property type="entry name" value="PDC1_DGC_like"/>
    <property type="match status" value="1"/>
</dbReference>
<keyword evidence="2" id="KW-1003">Cell membrane</keyword>
<feature type="domain" description="Methyl-accepting transducer" evidence="13">
    <location>
        <begin position="383"/>
        <end position="626"/>
    </location>
</feature>
<feature type="region of interest" description="Disordered" evidence="11">
    <location>
        <begin position="419"/>
        <end position="448"/>
    </location>
</feature>
<dbReference type="SUPFAM" id="SSF58104">
    <property type="entry name" value="Methyl-accepting chemotaxis protein (MCP) signaling domain"/>
    <property type="match status" value="1"/>
</dbReference>
<feature type="domain" description="HAMP" evidence="14">
    <location>
        <begin position="316"/>
        <end position="371"/>
    </location>
</feature>
<evidence type="ECO:0000256" key="10">
    <source>
        <dbReference type="SAM" id="Coils"/>
    </source>
</evidence>
<dbReference type="RefSeq" id="WP_006299967.1">
    <property type="nucleotide sequence ID" value="NZ_CM001022.1"/>
</dbReference>
<dbReference type="eggNOG" id="COG0840">
    <property type="taxonomic scope" value="Bacteria"/>
</dbReference>
<dbReference type="InterPro" id="IPR004089">
    <property type="entry name" value="MCPsignal_dom"/>
</dbReference>
<evidence type="ECO:0000256" key="1">
    <source>
        <dbReference type="ARBA" id="ARBA00004651"/>
    </source>
</evidence>
<comment type="similarity">
    <text evidence="8">Belongs to the methyl-accepting chemotaxis (MCP) protein family.</text>
</comment>
<dbReference type="Proteomes" id="UP000005096">
    <property type="component" value="Chromosome"/>
</dbReference>
<feature type="transmembrane region" description="Helical" evidence="12">
    <location>
        <begin position="294"/>
        <end position="315"/>
    </location>
</feature>
<feature type="compositionally biased region" description="Polar residues" evidence="11">
    <location>
        <begin position="641"/>
        <end position="650"/>
    </location>
</feature>
<dbReference type="GO" id="GO:0007165">
    <property type="term" value="P:signal transduction"/>
    <property type="evidence" value="ECO:0007669"/>
    <property type="project" value="UniProtKB-KW"/>
</dbReference>
<dbReference type="SMART" id="SM00283">
    <property type="entry name" value="MA"/>
    <property type="match status" value="1"/>
</dbReference>
<dbReference type="Gene3D" id="3.30.450.20">
    <property type="entry name" value="PAS domain"/>
    <property type="match status" value="1"/>
</dbReference>
<dbReference type="Pfam" id="PF02743">
    <property type="entry name" value="dCache_1"/>
    <property type="match status" value="1"/>
</dbReference>
<dbReference type="GO" id="GO:0006935">
    <property type="term" value="P:chemotaxis"/>
    <property type="evidence" value="ECO:0007669"/>
    <property type="project" value="UniProtKB-KW"/>
</dbReference>
<dbReference type="HOGENOM" id="CLU_000445_107_19_0"/>
<keyword evidence="6 12" id="KW-0472">Membrane</keyword>
<organism evidence="15 16">
    <name type="scientific">Aminomonas paucivorans DSM 12260</name>
    <dbReference type="NCBI Taxonomy" id="584708"/>
    <lineage>
        <taxon>Bacteria</taxon>
        <taxon>Thermotogati</taxon>
        <taxon>Synergistota</taxon>
        <taxon>Synergistia</taxon>
        <taxon>Synergistales</taxon>
        <taxon>Synergistaceae</taxon>
        <taxon>Aminomonas</taxon>
    </lineage>
</organism>
<evidence type="ECO:0000256" key="11">
    <source>
        <dbReference type="SAM" id="MobiDB-lite"/>
    </source>
</evidence>
<proteinExistence type="inferred from homology"/>
<dbReference type="EMBL" id="CM001022">
    <property type="protein sequence ID" value="EFQ22820.1"/>
    <property type="molecule type" value="Genomic_DNA"/>
</dbReference>
<feature type="compositionally biased region" description="Low complexity" evidence="11">
    <location>
        <begin position="430"/>
        <end position="448"/>
    </location>
</feature>
<evidence type="ECO:0000256" key="3">
    <source>
        <dbReference type="ARBA" id="ARBA00022500"/>
    </source>
</evidence>
<evidence type="ECO:0000256" key="6">
    <source>
        <dbReference type="ARBA" id="ARBA00023136"/>
    </source>
</evidence>
<dbReference type="PANTHER" id="PTHR32089:SF112">
    <property type="entry name" value="LYSOZYME-LIKE PROTEIN-RELATED"/>
    <property type="match status" value="1"/>
</dbReference>
<feature type="compositionally biased region" description="Basic and acidic residues" evidence="11">
    <location>
        <begin position="663"/>
        <end position="676"/>
    </location>
</feature>
<accession>E3CZ47</accession>
<dbReference type="AlphaFoldDB" id="E3CZ47"/>
<protein>
    <submittedName>
        <fullName evidence="15">Methyl-accepting chemotaxis sensory transducer with Cache sensor</fullName>
    </submittedName>
</protein>
<keyword evidence="3" id="KW-0145">Chemotaxis</keyword>
<dbReference type="PANTHER" id="PTHR32089">
    <property type="entry name" value="METHYL-ACCEPTING CHEMOTAXIS PROTEIN MCPB"/>
    <property type="match status" value="1"/>
</dbReference>
<keyword evidence="10" id="KW-0175">Coiled coil</keyword>